<name>A0ABS9EGW5_9FLAO</name>
<comment type="caution">
    <text evidence="2">The sequence shown here is derived from an EMBL/GenBank/DDBJ whole genome shotgun (WGS) entry which is preliminary data.</text>
</comment>
<proteinExistence type="predicted"/>
<keyword evidence="3" id="KW-1185">Reference proteome</keyword>
<protein>
    <submittedName>
        <fullName evidence="2">DUF2911 domain-containing protein</fullName>
    </submittedName>
</protein>
<dbReference type="InterPro" id="IPR021314">
    <property type="entry name" value="DUF2911"/>
</dbReference>
<reference evidence="2" key="1">
    <citation type="submission" date="2022-01" db="EMBL/GenBank/DDBJ databases">
        <title>Gillisia lutea sp. nov., isolated from marine plastic residues from the Malvarosa beach (Valencia, Spain).</title>
        <authorList>
            <person name="Vidal-Verdu A."/>
            <person name="Molina-Menor E."/>
            <person name="Satari L."/>
            <person name="Pascual J."/>
            <person name="Pereto J."/>
            <person name="Porcar M."/>
        </authorList>
    </citation>
    <scope>NUCLEOTIDE SEQUENCE</scope>
    <source>
        <strain evidence="2">M10.2A</strain>
    </source>
</reference>
<dbReference type="RefSeq" id="WP_236134245.1">
    <property type="nucleotide sequence ID" value="NZ_JAKGTH010000009.1"/>
</dbReference>
<gene>
    <name evidence="2" type="ORF">L1I30_10495</name>
</gene>
<keyword evidence="1" id="KW-0812">Transmembrane</keyword>
<sequence>MRASNKTLLKIAGLILLVILVIIFLVRYATKAHSPEDISFYEGEELKMEVFYNRPSKKGRRIFGDLVPYNEVWRTGANEATTFTTNYDIMVDGSLLKAGKYTLWTVPMEESWKVIFNSKMYPWGIDMEKKAYREAEFDVLVLEVPVKILNEELEQFSIYFEERNDFVFLNIAWDRTKVSLPIKMMKEVSKTLLSPTN</sequence>
<dbReference type="Proteomes" id="UP001179363">
    <property type="component" value="Unassembled WGS sequence"/>
</dbReference>
<feature type="transmembrane region" description="Helical" evidence="1">
    <location>
        <begin position="7"/>
        <end position="29"/>
    </location>
</feature>
<keyword evidence="1" id="KW-1133">Transmembrane helix</keyword>
<accession>A0ABS9EGW5</accession>
<dbReference type="Pfam" id="PF11138">
    <property type="entry name" value="DUF2911"/>
    <property type="match status" value="1"/>
</dbReference>
<organism evidence="2 3">
    <name type="scientific">Gillisia lutea</name>
    <dbReference type="NCBI Taxonomy" id="2909668"/>
    <lineage>
        <taxon>Bacteria</taxon>
        <taxon>Pseudomonadati</taxon>
        <taxon>Bacteroidota</taxon>
        <taxon>Flavobacteriia</taxon>
        <taxon>Flavobacteriales</taxon>
        <taxon>Flavobacteriaceae</taxon>
        <taxon>Gillisia</taxon>
    </lineage>
</organism>
<evidence type="ECO:0000313" key="3">
    <source>
        <dbReference type="Proteomes" id="UP001179363"/>
    </source>
</evidence>
<evidence type="ECO:0000313" key="2">
    <source>
        <dbReference type="EMBL" id="MCF4102096.1"/>
    </source>
</evidence>
<keyword evidence="1" id="KW-0472">Membrane</keyword>
<evidence type="ECO:0000256" key="1">
    <source>
        <dbReference type="SAM" id="Phobius"/>
    </source>
</evidence>
<dbReference type="EMBL" id="JAKGTH010000009">
    <property type="protein sequence ID" value="MCF4102096.1"/>
    <property type="molecule type" value="Genomic_DNA"/>
</dbReference>